<dbReference type="Gene3D" id="3.30.365.10">
    <property type="entry name" value="Aldehyde oxidase/xanthine dehydrogenase, molybdopterin binding domain"/>
    <property type="match status" value="1"/>
</dbReference>
<dbReference type="InterPro" id="IPR037165">
    <property type="entry name" value="AldOxase/xan_DH_Mopterin-bd_sf"/>
</dbReference>
<sequence>MSPQPQAAVGAPLSRVDGRLKVTGQARYAAEHDVEGTVHAVIVDASIGRGRITAIDPHKAEAQPGVLRVIHHGNAPRLPYKENKASNNPPGARLRVFQDDKVRFHGQPVAVVVATSLEAAQHAASLVDVEYDAEQPTTELGQGKPDKPTTYARGDVDAGLRTADVRLDLTYRLARVRRVLGVYDAGRIISPKLAESQAFGGMVGGIGQALLEHTVTDHRDGRIVNADLADYLVPVNADVPDLRAIYLDGEDREADPLGVKGLGEVVMVGVAPAIANAVFNATGRRIRRLPITAESLL</sequence>
<organism evidence="5 6">
    <name type="scientific">Streptomyces daghestanicus</name>
    <dbReference type="NCBI Taxonomy" id="66885"/>
    <lineage>
        <taxon>Bacteria</taxon>
        <taxon>Bacillati</taxon>
        <taxon>Actinomycetota</taxon>
        <taxon>Actinomycetes</taxon>
        <taxon>Kitasatosporales</taxon>
        <taxon>Streptomycetaceae</taxon>
        <taxon>Streptomyces</taxon>
    </lineage>
</organism>
<dbReference type="SUPFAM" id="SSF54665">
    <property type="entry name" value="CO dehydrogenase molybdoprotein N-domain-like"/>
    <property type="match status" value="1"/>
</dbReference>
<protein>
    <recommendedName>
        <fullName evidence="4">Aldehyde oxidase/xanthine dehydrogenase a/b hammerhead domain-containing protein</fullName>
    </recommendedName>
</protein>
<dbReference type="PANTHER" id="PTHR11908">
    <property type="entry name" value="XANTHINE DEHYDROGENASE"/>
    <property type="match status" value="1"/>
</dbReference>
<comment type="caution">
    <text evidence="5">The sequence shown here is derived from an EMBL/GenBank/DDBJ whole genome shotgun (WGS) entry which is preliminary data.</text>
</comment>
<evidence type="ECO:0000313" key="5">
    <source>
        <dbReference type="EMBL" id="GHI29972.1"/>
    </source>
</evidence>
<gene>
    <name evidence="5" type="ORF">Sdagh_17020</name>
</gene>
<evidence type="ECO:0000256" key="1">
    <source>
        <dbReference type="ARBA" id="ARBA00022505"/>
    </source>
</evidence>
<keyword evidence="6" id="KW-1185">Reference proteome</keyword>
<feature type="domain" description="Aldehyde oxidase/xanthine dehydrogenase a/b hammerhead" evidence="4">
    <location>
        <begin position="23"/>
        <end position="135"/>
    </location>
</feature>
<proteinExistence type="predicted"/>
<evidence type="ECO:0000313" key="6">
    <source>
        <dbReference type="Proteomes" id="UP001052655"/>
    </source>
</evidence>
<name>A0ABQ3PYA2_9ACTN</name>
<dbReference type="SMART" id="SM01008">
    <property type="entry name" value="Ald_Xan_dh_C"/>
    <property type="match status" value="1"/>
</dbReference>
<dbReference type="RefSeq" id="WP_189419208.1">
    <property type="nucleotide sequence ID" value="NZ_BMTC01000004.1"/>
</dbReference>
<evidence type="ECO:0000256" key="3">
    <source>
        <dbReference type="SAM" id="MobiDB-lite"/>
    </source>
</evidence>
<dbReference type="EMBL" id="BNDX01000007">
    <property type="protein sequence ID" value="GHI29972.1"/>
    <property type="molecule type" value="Genomic_DNA"/>
</dbReference>
<keyword evidence="2" id="KW-0560">Oxidoreductase</keyword>
<dbReference type="PANTHER" id="PTHR11908:SF132">
    <property type="entry name" value="ALDEHYDE OXIDASE 1-RELATED"/>
    <property type="match status" value="1"/>
</dbReference>
<dbReference type="InterPro" id="IPR000674">
    <property type="entry name" value="Ald_Oxase/Xan_DH_a/b"/>
</dbReference>
<dbReference type="InterPro" id="IPR016208">
    <property type="entry name" value="Ald_Oxase/xanthine_DH-like"/>
</dbReference>
<dbReference type="InterPro" id="IPR036856">
    <property type="entry name" value="Ald_Oxase/Xan_DH_a/b_sf"/>
</dbReference>
<dbReference type="GeneID" id="91549131"/>
<evidence type="ECO:0000259" key="4">
    <source>
        <dbReference type="SMART" id="SM01008"/>
    </source>
</evidence>
<dbReference type="Proteomes" id="UP001052655">
    <property type="component" value="Unassembled WGS sequence"/>
</dbReference>
<keyword evidence="1" id="KW-0500">Molybdenum</keyword>
<evidence type="ECO:0000256" key="2">
    <source>
        <dbReference type="ARBA" id="ARBA00023002"/>
    </source>
</evidence>
<reference evidence="5" key="1">
    <citation type="submission" date="2024-05" db="EMBL/GenBank/DDBJ databases">
        <title>Whole genome shotgun sequence of Streptomyces daghestanicus NBRC 12762.</title>
        <authorList>
            <person name="Komaki H."/>
            <person name="Tamura T."/>
        </authorList>
    </citation>
    <scope>NUCLEOTIDE SEQUENCE</scope>
    <source>
        <strain evidence="5">NBRC 12762</strain>
    </source>
</reference>
<dbReference type="Gene3D" id="3.90.1170.50">
    <property type="entry name" value="Aldehyde oxidase/xanthine dehydrogenase, a/b hammerhead"/>
    <property type="match status" value="1"/>
</dbReference>
<dbReference type="SUPFAM" id="SSF56003">
    <property type="entry name" value="Molybdenum cofactor-binding domain"/>
    <property type="match status" value="1"/>
</dbReference>
<feature type="region of interest" description="Disordered" evidence="3">
    <location>
        <begin position="135"/>
        <end position="154"/>
    </location>
</feature>
<dbReference type="Pfam" id="PF01315">
    <property type="entry name" value="Ald_Xan_dh_C"/>
    <property type="match status" value="1"/>
</dbReference>
<accession>A0ABQ3PYA2</accession>